<dbReference type="EMBL" id="CP123872">
    <property type="protein sequence ID" value="WND03711.1"/>
    <property type="molecule type" value="Genomic_DNA"/>
</dbReference>
<dbReference type="Proteomes" id="UP001268683">
    <property type="component" value="Chromosome"/>
</dbReference>
<evidence type="ECO:0000256" key="10">
    <source>
        <dbReference type="HAMAP-Rule" id="MF_00278"/>
    </source>
</evidence>
<keyword evidence="6 10" id="KW-0368">Histidine biosynthesis</keyword>
<dbReference type="CDD" id="cd01748">
    <property type="entry name" value="GATase1_IGP_Synthase"/>
    <property type="match status" value="1"/>
</dbReference>
<dbReference type="PIRSF" id="PIRSF000495">
    <property type="entry name" value="Amidotransf_hisH"/>
    <property type="match status" value="1"/>
</dbReference>
<keyword evidence="14" id="KW-1185">Reference proteome</keyword>
<evidence type="ECO:0000256" key="5">
    <source>
        <dbReference type="ARBA" id="ARBA00022962"/>
    </source>
</evidence>
<sequence>MAEKCVLIDYGSGNLRSAEKALIRAASDAGLQRDIVVTNDPERVCKADRVILPGVGAFADCRKGLLSIDGMKDALDEVVRVQGRPFLGICVGMQLMAAEGHEFGVHKGMHWVNSTVKPLALPPQFKVPHMGWNNLQLSTAGHEHPVVGALNSGDHVYFVHSYHMEMDAGETPLATVDYGQPITAVVGRDNVIGSQFHPEKSQTAGLKFLAAFLKWSV</sequence>
<keyword evidence="10" id="KW-0963">Cytoplasm</keyword>
<accession>A0AA52H9Z6</accession>
<evidence type="ECO:0000313" key="13">
    <source>
        <dbReference type="EMBL" id="WND03711.1"/>
    </source>
</evidence>
<dbReference type="GO" id="GO:0000107">
    <property type="term" value="F:imidazoleglycerol-phosphate synthase activity"/>
    <property type="evidence" value="ECO:0007669"/>
    <property type="project" value="UniProtKB-UniRule"/>
</dbReference>
<keyword evidence="3 10" id="KW-0028">Amino-acid biosynthesis</keyword>
<keyword evidence="4 10" id="KW-0378">Hydrolase</keyword>
<dbReference type="NCBIfam" id="TIGR01855">
    <property type="entry name" value="IMP_synth_hisH"/>
    <property type="match status" value="1"/>
</dbReference>
<dbReference type="PROSITE" id="PS51273">
    <property type="entry name" value="GATASE_TYPE_1"/>
    <property type="match status" value="1"/>
</dbReference>
<comment type="function">
    <text evidence="10">IGPS catalyzes the conversion of PRFAR and glutamine to IGP, AICAR and glutamate. The HisH subunit catalyzes the hydrolysis of glutamine to glutamate and ammonia as part of the synthesis of IGP and AICAR. The resulting ammonia molecule is channeled to the active site of HisF.</text>
</comment>
<name>A0AA52H9Z6_9PROT</name>
<dbReference type="InterPro" id="IPR010139">
    <property type="entry name" value="Imidazole-glycPsynth_HisH"/>
</dbReference>
<dbReference type="PANTHER" id="PTHR42701">
    <property type="entry name" value="IMIDAZOLE GLYCEROL PHOSPHATE SYNTHASE SUBUNIT HISH"/>
    <property type="match status" value="1"/>
</dbReference>
<dbReference type="KEGG" id="tmk:QGN29_04890"/>
<evidence type="ECO:0000256" key="6">
    <source>
        <dbReference type="ARBA" id="ARBA00023102"/>
    </source>
</evidence>
<comment type="catalytic activity">
    <reaction evidence="9 10">
        <text>L-glutamine + H2O = L-glutamate + NH4(+)</text>
        <dbReference type="Rhea" id="RHEA:15889"/>
        <dbReference type="ChEBI" id="CHEBI:15377"/>
        <dbReference type="ChEBI" id="CHEBI:28938"/>
        <dbReference type="ChEBI" id="CHEBI:29985"/>
        <dbReference type="ChEBI" id="CHEBI:58359"/>
        <dbReference type="EC" id="3.5.1.2"/>
    </reaction>
</comment>
<feature type="active site" description="Nucleophile" evidence="10 11">
    <location>
        <position position="90"/>
    </location>
</feature>
<evidence type="ECO:0000313" key="14">
    <source>
        <dbReference type="Proteomes" id="UP001268683"/>
    </source>
</evidence>
<dbReference type="HAMAP" id="MF_00278">
    <property type="entry name" value="HisH"/>
    <property type="match status" value="1"/>
</dbReference>
<comment type="catalytic activity">
    <reaction evidence="8 10">
        <text>5-[(5-phospho-1-deoxy-D-ribulos-1-ylimino)methylamino]-1-(5-phospho-beta-D-ribosyl)imidazole-4-carboxamide + L-glutamine = D-erythro-1-(imidazol-4-yl)glycerol 3-phosphate + 5-amino-1-(5-phospho-beta-D-ribosyl)imidazole-4-carboxamide + L-glutamate + H(+)</text>
        <dbReference type="Rhea" id="RHEA:24793"/>
        <dbReference type="ChEBI" id="CHEBI:15378"/>
        <dbReference type="ChEBI" id="CHEBI:29985"/>
        <dbReference type="ChEBI" id="CHEBI:58278"/>
        <dbReference type="ChEBI" id="CHEBI:58359"/>
        <dbReference type="ChEBI" id="CHEBI:58475"/>
        <dbReference type="ChEBI" id="CHEBI:58525"/>
        <dbReference type="EC" id="4.3.2.10"/>
    </reaction>
</comment>
<dbReference type="InterPro" id="IPR029062">
    <property type="entry name" value="Class_I_gatase-like"/>
</dbReference>
<dbReference type="GO" id="GO:0005737">
    <property type="term" value="C:cytoplasm"/>
    <property type="evidence" value="ECO:0007669"/>
    <property type="project" value="UniProtKB-SubCell"/>
</dbReference>
<gene>
    <name evidence="10 13" type="primary">hisH</name>
    <name evidence="13" type="ORF">QGN29_04890</name>
</gene>
<evidence type="ECO:0000256" key="9">
    <source>
        <dbReference type="ARBA" id="ARBA00049534"/>
    </source>
</evidence>
<dbReference type="Pfam" id="PF00117">
    <property type="entry name" value="GATase"/>
    <property type="match status" value="1"/>
</dbReference>
<proteinExistence type="inferred from homology"/>
<dbReference type="GO" id="GO:0004359">
    <property type="term" value="F:glutaminase activity"/>
    <property type="evidence" value="ECO:0007669"/>
    <property type="project" value="UniProtKB-EC"/>
</dbReference>
<dbReference type="AlphaFoldDB" id="A0AA52H9Z6"/>
<dbReference type="Gene3D" id="3.40.50.880">
    <property type="match status" value="1"/>
</dbReference>
<dbReference type="RefSeq" id="WP_310799564.1">
    <property type="nucleotide sequence ID" value="NZ_CP123872.1"/>
</dbReference>
<feature type="active site" evidence="10 11">
    <location>
        <position position="197"/>
    </location>
</feature>
<dbReference type="EC" id="4.3.2.10" evidence="10"/>
<dbReference type="SUPFAM" id="SSF52317">
    <property type="entry name" value="Class I glutamine amidotransferase-like"/>
    <property type="match status" value="1"/>
</dbReference>
<evidence type="ECO:0000256" key="1">
    <source>
        <dbReference type="ARBA" id="ARBA00005091"/>
    </source>
</evidence>
<evidence type="ECO:0000256" key="4">
    <source>
        <dbReference type="ARBA" id="ARBA00022801"/>
    </source>
</evidence>
<feature type="domain" description="Glutamine amidotransferase" evidence="12">
    <location>
        <begin position="16"/>
        <end position="211"/>
    </location>
</feature>
<evidence type="ECO:0000256" key="2">
    <source>
        <dbReference type="ARBA" id="ARBA00011152"/>
    </source>
</evidence>
<evidence type="ECO:0000256" key="11">
    <source>
        <dbReference type="PIRSR" id="PIRSR000495-1"/>
    </source>
</evidence>
<comment type="subunit">
    <text evidence="2 10">Heterodimer of HisH and HisF.</text>
</comment>
<evidence type="ECO:0000259" key="12">
    <source>
        <dbReference type="Pfam" id="PF00117"/>
    </source>
</evidence>
<keyword evidence="7 10" id="KW-0456">Lyase</keyword>
<evidence type="ECO:0000256" key="3">
    <source>
        <dbReference type="ARBA" id="ARBA00022605"/>
    </source>
</evidence>
<comment type="pathway">
    <text evidence="1 10">Amino-acid biosynthesis; L-histidine biosynthesis; L-histidine from 5-phospho-alpha-D-ribose 1-diphosphate: step 5/9.</text>
</comment>
<dbReference type="InterPro" id="IPR017926">
    <property type="entry name" value="GATASE"/>
</dbReference>
<dbReference type="GO" id="GO:0000105">
    <property type="term" value="P:L-histidine biosynthetic process"/>
    <property type="evidence" value="ECO:0007669"/>
    <property type="project" value="UniProtKB-UniRule"/>
</dbReference>
<protein>
    <recommendedName>
        <fullName evidence="10">Imidazole glycerol phosphate synthase subunit HisH</fullName>
        <ecNumber evidence="10">4.3.2.10</ecNumber>
    </recommendedName>
    <alternativeName>
        <fullName evidence="10">IGP synthase glutaminase subunit</fullName>
        <ecNumber evidence="10">3.5.1.2</ecNumber>
    </alternativeName>
    <alternativeName>
        <fullName evidence="10">IGP synthase subunit HisH</fullName>
    </alternativeName>
    <alternativeName>
        <fullName evidence="10">ImGP synthase subunit HisH</fullName>
        <shortName evidence="10">IGPS subunit HisH</shortName>
    </alternativeName>
</protein>
<organism evidence="13 14">
    <name type="scientific">Temperatibacter marinus</name>
    <dbReference type="NCBI Taxonomy" id="1456591"/>
    <lineage>
        <taxon>Bacteria</taxon>
        <taxon>Pseudomonadati</taxon>
        <taxon>Pseudomonadota</taxon>
        <taxon>Alphaproteobacteria</taxon>
        <taxon>Kordiimonadales</taxon>
        <taxon>Temperatibacteraceae</taxon>
        <taxon>Temperatibacter</taxon>
    </lineage>
</organism>
<comment type="subcellular location">
    <subcellularLocation>
        <location evidence="10">Cytoplasm</location>
    </subcellularLocation>
</comment>
<dbReference type="GO" id="GO:0016829">
    <property type="term" value="F:lyase activity"/>
    <property type="evidence" value="ECO:0007669"/>
    <property type="project" value="UniProtKB-KW"/>
</dbReference>
<keyword evidence="5 10" id="KW-0315">Glutamine amidotransferase</keyword>
<evidence type="ECO:0000256" key="8">
    <source>
        <dbReference type="ARBA" id="ARBA00047838"/>
    </source>
</evidence>
<reference evidence="13" key="1">
    <citation type="submission" date="2023-04" db="EMBL/GenBank/DDBJ databases">
        <title>Complete genome sequence of Temperatibacter marinus.</title>
        <authorList>
            <person name="Rong J.-C."/>
            <person name="Yi M.-L."/>
            <person name="Zhao Q."/>
        </authorList>
    </citation>
    <scope>NUCLEOTIDE SEQUENCE</scope>
    <source>
        <strain evidence="13">NBRC 110045</strain>
    </source>
</reference>
<feature type="active site" evidence="10 11">
    <location>
        <position position="199"/>
    </location>
</feature>
<dbReference type="PANTHER" id="PTHR42701:SF1">
    <property type="entry name" value="IMIDAZOLE GLYCEROL PHOSPHATE SYNTHASE SUBUNIT HISH"/>
    <property type="match status" value="1"/>
</dbReference>
<evidence type="ECO:0000256" key="7">
    <source>
        <dbReference type="ARBA" id="ARBA00023239"/>
    </source>
</evidence>
<dbReference type="EC" id="3.5.1.2" evidence="10"/>